<keyword evidence="3" id="KW-1185">Reference proteome</keyword>
<evidence type="ECO:0000256" key="1">
    <source>
        <dbReference type="SAM" id="SignalP"/>
    </source>
</evidence>
<accession>A0AAD6UAD8</accession>
<proteinExistence type="predicted"/>
<dbReference type="InterPro" id="IPR053024">
    <property type="entry name" value="Fungal_surface_NADase"/>
</dbReference>
<comment type="caution">
    <text evidence="2">The sequence shown here is derived from an EMBL/GenBank/DDBJ whole genome shotgun (WGS) entry which is preliminary data.</text>
</comment>
<sequence>MHFPRGHLFSVLVFVTMITAANEASHCKPTFCDGTEFVSEEFLCGDPRLGPKHLPSSPPFRSLLSGYQRLGGFCPAAFLQKWFNSSESSYLAPPATGFQLSTAHTPIAGDQVLARGVLVDCFGTLYETFLGAAATGERAAQTAGRGLCARTALRVRGHPVRTRGAWSAQFGRRART</sequence>
<evidence type="ECO:0000313" key="2">
    <source>
        <dbReference type="EMBL" id="KAJ7091488.1"/>
    </source>
</evidence>
<reference evidence="2" key="1">
    <citation type="submission" date="2023-03" db="EMBL/GenBank/DDBJ databases">
        <title>Massive genome expansion in bonnet fungi (Mycena s.s.) driven by repeated elements and novel gene families across ecological guilds.</title>
        <authorList>
            <consortium name="Lawrence Berkeley National Laboratory"/>
            <person name="Harder C.B."/>
            <person name="Miyauchi S."/>
            <person name="Viragh M."/>
            <person name="Kuo A."/>
            <person name="Thoen E."/>
            <person name="Andreopoulos B."/>
            <person name="Lu D."/>
            <person name="Skrede I."/>
            <person name="Drula E."/>
            <person name="Henrissat B."/>
            <person name="Morin E."/>
            <person name="Kohler A."/>
            <person name="Barry K."/>
            <person name="LaButti K."/>
            <person name="Morin E."/>
            <person name="Salamov A."/>
            <person name="Lipzen A."/>
            <person name="Mereny Z."/>
            <person name="Hegedus B."/>
            <person name="Baldrian P."/>
            <person name="Stursova M."/>
            <person name="Weitz H."/>
            <person name="Taylor A."/>
            <person name="Grigoriev I.V."/>
            <person name="Nagy L.G."/>
            <person name="Martin F."/>
            <person name="Kauserud H."/>
        </authorList>
    </citation>
    <scope>NUCLEOTIDE SEQUENCE</scope>
    <source>
        <strain evidence="2">CBHHK173m</strain>
    </source>
</reference>
<dbReference type="AlphaFoldDB" id="A0AAD6UAD8"/>
<protein>
    <submittedName>
        <fullName evidence="2">Uncharacterized protein</fullName>
    </submittedName>
</protein>
<gene>
    <name evidence="2" type="ORF">B0H15DRAFT_836349</name>
</gene>
<dbReference type="Proteomes" id="UP001222325">
    <property type="component" value="Unassembled WGS sequence"/>
</dbReference>
<keyword evidence="1" id="KW-0732">Signal</keyword>
<dbReference type="PANTHER" id="PTHR42059:SF1">
    <property type="entry name" value="TNT DOMAIN-CONTAINING PROTEIN"/>
    <property type="match status" value="1"/>
</dbReference>
<dbReference type="PANTHER" id="PTHR42059">
    <property type="entry name" value="TNT DOMAIN-CONTAINING PROTEIN"/>
    <property type="match status" value="1"/>
</dbReference>
<evidence type="ECO:0000313" key="3">
    <source>
        <dbReference type="Proteomes" id="UP001222325"/>
    </source>
</evidence>
<feature type="signal peptide" evidence="1">
    <location>
        <begin position="1"/>
        <end position="24"/>
    </location>
</feature>
<dbReference type="EMBL" id="JARJCN010000020">
    <property type="protein sequence ID" value="KAJ7091488.1"/>
    <property type="molecule type" value="Genomic_DNA"/>
</dbReference>
<name>A0AAD6UAD8_9AGAR</name>
<feature type="chain" id="PRO_5041972360" evidence="1">
    <location>
        <begin position="25"/>
        <end position="176"/>
    </location>
</feature>
<organism evidence="2 3">
    <name type="scientific">Mycena belliarum</name>
    <dbReference type="NCBI Taxonomy" id="1033014"/>
    <lineage>
        <taxon>Eukaryota</taxon>
        <taxon>Fungi</taxon>
        <taxon>Dikarya</taxon>
        <taxon>Basidiomycota</taxon>
        <taxon>Agaricomycotina</taxon>
        <taxon>Agaricomycetes</taxon>
        <taxon>Agaricomycetidae</taxon>
        <taxon>Agaricales</taxon>
        <taxon>Marasmiineae</taxon>
        <taxon>Mycenaceae</taxon>
        <taxon>Mycena</taxon>
    </lineage>
</organism>